<proteinExistence type="predicted"/>
<dbReference type="Proteomes" id="UP000775213">
    <property type="component" value="Unassembled WGS sequence"/>
</dbReference>
<protein>
    <submittedName>
        <fullName evidence="1">Uncharacterized protein</fullName>
    </submittedName>
</protein>
<evidence type="ECO:0000313" key="2">
    <source>
        <dbReference type="Proteomes" id="UP000775213"/>
    </source>
</evidence>
<reference evidence="1 2" key="1">
    <citation type="journal article" date="2021" name="Hortic Res">
        <title>Chromosome-scale assembly of the Dendrobium chrysotoxum genome enhances the understanding of orchid evolution.</title>
        <authorList>
            <person name="Zhang Y."/>
            <person name="Zhang G.Q."/>
            <person name="Zhang D."/>
            <person name="Liu X.D."/>
            <person name="Xu X.Y."/>
            <person name="Sun W.H."/>
            <person name="Yu X."/>
            <person name="Zhu X."/>
            <person name="Wang Z.W."/>
            <person name="Zhao X."/>
            <person name="Zhong W.Y."/>
            <person name="Chen H."/>
            <person name="Yin W.L."/>
            <person name="Huang T."/>
            <person name="Niu S.C."/>
            <person name="Liu Z.J."/>
        </authorList>
    </citation>
    <scope>NUCLEOTIDE SEQUENCE [LARGE SCALE GENOMIC DNA]</scope>
    <source>
        <strain evidence="1">Lindl</strain>
    </source>
</reference>
<sequence length="88" mass="9873">MREASMRCIIRTPKGSPGQIRRPEPNECGRYEIENSAKCCPSNVHGLPILPPNVCDKFLNLFPAKYLGCFERLLVKEMGLDKSAEIPP</sequence>
<dbReference type="AlphaFoldDB" id="A0AAV7HAK2"/>
<dbReference type="EMBL" id="JAGFBR010000006">
    <property type="protein sequence ID" value="KAH0465606.1"/>
    <property type="molecule type" value="Genomic_DNA"/>
</dbReference>
<evidence type="ECO:0000313" key="1">
    <source>
        <dbReference type="EMBL" id="KAH0465606.1"/>
    </source>
</evidence>
<name>A0AAV7HAK2_DENCH</name>
<accession>A0AAV7HAK2</accession>
<keyword evidence="2" id="KW-1185">Reference proteome</keyword>
<comment type="caution">
    <text evidence="1">The sequence shown here is derived from an EMBL/GenBank/DDBJ whole genome shotgun (WGS) entry which is preliminary data.</text>
</comment>
<gene>
    <name evidence="1" type="ORF">IEQ34_005709</name>
</gene>
<organism evidence="1 2">
    <name type="scientific">Dendrobium chrysotoxum</name>
    <name type="common">Orchid</name>
    <dbReference type="NCBI Taxonomy" id="161865"/>
    <lineage>
        <taxon>Eukaryota</taxon>
        <taxon>Viridiplantae</taxon>
        <taxon>Streptophyta</taxon>
        <taxon>Embryophyta</taxon>
        <taxon>Tracheophyta</taxon>
        <taxon>Spermatophyta</taxon>
        <taxon>Magnoliopsida</taxon>
        <taxon>Liliopsida</taxon>
        <taxon>Asparagales</taxon>
        <taxon>Orchidaceae</taxon>
        <taxon>Epidendroideae</taxon>
        <taxon>Malaxideae</taxon>
        <taxon>Dendrobiinae</taxon>
        <taxon>Dendrobium</taxon>
    </lineage>
</organism>